<accession>A0A0G4IRR3</accession>
<evidence type="ECO:0000313" key="3">
    <source>
        <dbReference type="Proteomes" id="UP000039324"/>
    </source>
</evidence>
<evidence type="ECO:0000259" key="1">
    <source>
        <dbReference type="Pfam" id="PF01878"/>
    </source>
</evidence>
<organism evidence="2 3">
    <name type="scientific">Plasmodiophora brassicae</name>
    <name type="common">Clubroot disease agent</name>
    <dbReference type="NCBI Taxonomy" id="37360"/>
    <lineage>
        <taxon>Eukaryota</taxon>
        <taxon>Sar</taxon>
        <taxon>Rhizaria</taxon>
        <taxon>Endomyxa</taxon>
        <taxon>Phytomyxea</taxon>
        <taxon>Plasmodiophorida</taxon>
        <taxon>Plasmodiophoridae</taxon>
        <taxon>Plasmodiophora</taxon>
    </lineage>
</organism>
<dbReference type="SUPFAM" id="SSF88697">
    <property type="entry name" value="PUA domain-like"/>
    <property type="match status" value="1"/>
</dbReference>
<evidence type="ECO:0000313" key="2">
    <source>
        <dbReference type="EMBL" id="CEO97786.1"/>
    </source>
</evidence>
<dbReference type="Proteomes" id="UP000039324">
    <property type="component" value="Unassembled WGS sequence"/>
</dbReference>
<protein>
    <recommendedName>
        <fullName evidence="1">EVE domain-containing protein</fullName>
    </recommendedName>
</protein>
<dbReference type="InterPro" id="IPR015947">
    <property type="entry name" value="PUA-like_sf"/>
</dbReference>
<gene>
    <name evidence="2" type="ORF">PBRA_005900</name>
</gene>
<dbReference type="Pfam" id="PF01878">
    <property type="entry name" value="EVE"/>
    <property type="match status" value="1"/>
</dbReference>
<dbReference type="EMBL" id="CDSF01000080">
    <property type="protein sequence ID" value="CEO97786.1"/>
    <property type="molecule type" value="Genomic_DNA"/>
</dbReference>
<dbReference type="InterPro" id="IPR002740">
    <property type="entry name" value="EVE_domain"/>
</dbReference>
<sequence>MSRRYFIGFLTKGDVDRCVRGGYTVFPQRETYTRVRRGDWVVYYSARDVFHYKAQWVRRFTAVGVVTGDMPYPVKDAHDNKEWRSRARFYPDCVRVDARDVVGRLSFIPDANLWQHSLVPKRYGVREVVYEDFLVLAHAMRLPKSAYLRQGDIADPSAGLPNSTRLYPGNPQP</sequence>
<reference evidence="2 3" key="1">
    <citation type="submission" date="2015-02" db="EMBL/GenBank/DDBJ databases">
        <authorList>
            <person name="Chooi Y.-H."/>
        </authorList>
    </citation>
    <scope>NUCLEOTIDE SEQUENCE [LARGE SCALE GENOMIC DNA]</scope>
    <source>
        <strain evidence="2">E3</strain>
    </source>
</reference>
<proteinExistence type="predicted"/>
<dbReference type="Gene3D" id="3.10.590.10">
    <property type="entry name" value="ph1033 like domains"/>
    <property type="match status" value="1"/>
</dbReference>
<dbReference type="AlphaFoldDB" id="A0A0G4IRR3"/>
<name>A0A0G4IRR3_PLABS</name>
<keyword evidence="3" id="KW-1185">Reference proteome</keyword>
<feature type="domain" description="EVE" evidence="1">
    <location>
        <begin position="29"/>
        <end position="137"/>
    </location>
</feature>